<dbReference type="eggNOG" id="COG0609">
    <property type="taxonomic scope" value="Bacteria"/>
</dbReference>
<feature type="transmembrane region" description="Helical" evidence="9">
    <location>
        <begin position="358"/>
        <end position="375"/>
    </location>
</feature>
<name>A0A087DTS1_9BIFI</name>
<dbReference type="InterPro" id="IPR000522">
    <property type="entry name" value="ABC_transptr_permease_BtuC"/>
</dbReference>
<feature type="transmembrane region" description="Helical" evidence="9">
    <location>
        <begin position="167"/>
        <end position="186"/>
    </location>
</feature>
<comment type="similarity">
    <text evidence="2">Belongs to the binding-protein-dependent transport system permease family. FecCD subfamily.</text>
</comment>
<evidence type="ECO:0000256" key="6">
    <source>
        <dbReference type="ARBA" id="ARBA00022989"/>
    </source>
</evidence>
<evidence type="ECO:0000313" key="10">
    <source>
        <dbReference type="EMBL" id="KFI98921.1"/>
    </source>
</evidence>
<dbReference type="FunFam" id="1.10.3470.10:FF:000001">
    <property type="entry name" value="Vitamin B12 ABC transporter permease BtuC"/>
    <property type="match status" value="1"/>
</dbReference>
<sequence>MNGSTVNDEPVNADAVKASAVQTGASATDAAGAAAPASRNRANAAKAHERERRRGRGAAMVALLLMAIAFACVLSIVFGSRNVSAGDIVRAIATSSNDISAAAIRLRIPRTVLGILVGASLAVAGALMQGVARNPLADPSILGLNTGAAFAIVCSIAFVGLSTPIQYVWVALLGSSATAAAVWAVGSMGRSGPTPLKLTLAGAVLSAVLSSLTAAILLPRVDVISTYRYWQVGGLSGARFNLMLPIVPLLLAGFVIAFLSARSLNTIALGDELAVGLGLKTRATRVTIWVGAVLLCAGATSLAGPIGFVGLVVPHAARLIVGSDYRRIMAASALMGPLLLLVADVVGRIITRPADVEVGIVTALIGAPVFVTLVRRRTMAQV</sequence>
<evidence type="ECO:0000256" key="3">
    <source>
        <dbReference type="ARBA" id="ARBA00022448"/>
    </source>
</evidence>
<proteinExistence type="inferred from homology"/>
<evidence type="ECO:0000256" key="4">
    <source>
        <dbReference type="ARBA" id="ARBA00022475"/>
    </source>
</evidence>
<keyword evidence="6 9" id="KW-1133">Transmembrane helix</keyword>
<keyword evidence="11" id="KW-1185">Reference proteome</keyword>
<feature type="transmembrane region" description="Helical" evidence="9">
    <location>
        <begin position="58"/>
        <end position="78"/>
    </location>
</feature>
<keyword evidence="7 9" id="KW-0472">Membrane</keyword>
<feature type="region of interest" description="Disordered" evidence="8">
    <location>
        <begin position="29"/>
        <end position="51"/>
    </location>
</feature>
<dbReference type="SUPFAM" id="SSF81345">
    <property type="entry name" value="ABC transporter involved in vitamin B12 uptake, BtuC"/>
    <property type="match status" value="1"/>
</dbReference>
<evidence type="ECO:0000256" key="5">
    <source>
        <dbReference type="ARBA" id="ARBA00022692"/>
    </source>
</evidence>
<dbReference type="CDD" id="cd06550">
    <property type="entry name" value="TM_ABC_iron-siderophores_like"/>
    <property type="match status" value="1"/>
</dbReference>
<reference evidence="10 11" key="1">
    <citation type="submission" date="2014-03" db="EMBL/GenBank/DDBJ databases">
        <title>Genomics of Bifidobacteria.</title>
        <authorList>
            <person name="Ventura M."/>
            <person name="Milani C."/>
            <person name="Lugli G.A."/>
        </authorList>
    </citation>
    <scope>NUCLEOTIDE SEQUENCE [LARGE SCALE GENOMIC DNA]</scope>
    <source>
        <strain evidence="10 11">LMG 11597</strain>
    </source>
</reference>
<feature type="transmembrane region" description="Helical" evidence="9">
    <location>
        <begin position="286"/>
        <end position="308"/>
    </location>
</feature>
<dbReference type="GO" id="GO:0005886">
    <property type="term" value="C:plasma membrane"/>
    <property type="evidence" value="ECO:0007669"/>
    <property type="project" value="UniProtKB-SubCell"/>
</dbReference>
<feature type="compositionally biased region" description="Low complexity" evidence="8">
    <location>
        <begin position="29"/>
        <end position="45"/>
    </location>
</feature>
<dbReference type="InterPro" id="IPR037294">
    <property type="entry name" value="ABC_BtuC-like"/>
</dbReference>
<dbReference type="Proteomes" id="UP000029055">
    <property type="component" value="Unassembled WGS sequence"/>
</dbReference>
<dbReference type="GO" id="GO:0022857">
    <property type="term" value="F:transmembrane transporter activity"/>
    <property type="evidence" value="ECO:0007669"/>
    <property type="project" value="InterPro"/>
</dbReference>
<accession>A0A087DTS1</accession>
<evidence type="ECO:0000256" key="1">
    <source>
        <dbReference type="ARBA" id="ARBA00004651"/>
    </source>
</evidence>
<dbReference type="EMBL" id="JGZR01000016">
    <property type="protein sequence ID" value="KFI98921.1"/>
    <property type="molecule type" value="Genomic_DNA"/>
</dbReference>
<keyword evidence="3" id="KW-0813">Transport</keyword>
<dbReference type="STRING" id="77635.BISU_2122"/>
<gene>
    <name evidence="10" type="ORF">BISU_2122</name>
</gene>
<dbReference type="AlphaFoldDB" id="A0A087DTS1"/>
<comment type="caution">
    <text evidence="10">The sequence shown here is derived from an EMBL/GenBank/DDBJ whole genome shotgun (WGS) entry which is preliminary data.</text>
</comment>
<evidence type="ECO:0000256" key="8">
    <source>
        <dbReference type="SAM" id="MobiDB-lite"/>
    </source>
</evidence>
<feature type="transmembrane region" description="Helical" evidence="9">
    <location>
        <begin position="140"/>
        <end position="161"/>
    </location>
</feature>
<evidence type="ECO:0000256" key="7">
    <source>
        <dbReference type="ARBA" id="ARBA00023136"/>
    </source>
</evidence>
<feature type="transmembrane region" description="Helical" evidence="9">
    <location>
        <begin position="198"/>
        <end position="218"/>
    </location>
</feature>
<dbReference type="Pfam" id="PF01032">
    <property type="entry name" value="FecCD"/>
    <property type="match status" value="1"/>
</dbReference>
<protein>
    <submittedName>
        <fullName evidence="10">ABC transporter, permease protein</fullName>
    </submittedName>
</protein>
<dbReference type="Gene3D" id="1.10.3470.10">
    <property type="entry name" value="ABC transporter involved in vitamin B12 uptake, BtuC"/>
    <property type="match status" value="1"/>
</dbReference>
<dbReference type="PANTHER" id="PTHR30472">
    <property type="entry name" value="FERRIC ENTEROBACTIN TRANSPORT SYSTEM PERMEASE PROTEIN"/>
    <property type="match status" value="1"/>
</dbReference>
<dbReference type="GO" id="GO:0033214">
    <property type="term" value="P:siderophore-iron import into cell"/>
    <property type="evidence" value="ECO:0007669"/>
    <property type="project" value="TreeGrafter"/>
</dbReference>
<feature type="transmembrane region" description="Helical" evidence="9">
    <location>
        <begin position="108"/>
        <end position="128"/>
    </location>
</feature>
<comment type="subcellular location">
    <subcellularLocation>
        <location evidence="1">Cell membrane</location>
        <topology evidence="1">Multi-pass membrane protein</topology>
    </subcellularLocation>
</comment>
<feature type="transmembrane region" description="Helical" evidence="9">
    <location>
        <begin position="238"/>
        <end position="259"/>
    </location>
</feature>
<evidence type="ECO:0000256" key="2">
    <source>
        <dbReference type="ARBA" id="ARBA00007935"/>
    </source>
</evidence>
<organism evidence="10 11">
    <name type="scientific">Bifidobacterium subtile</name>
    <dbReference type="NCBI Taxonomy" id="77635"/>
    <lineage>
        <taxon>Bacteria</taxon>
        <taxon>Bacillati</taxon>
        <taxon>Actinomycetota</taxon>
        <taxon>Actinomycetes</taxon>
        <taxon>Bifidobacteriales</taxon>
        <taxon>Bifidobacteriaceae</taxon>
        <taxon>Bifidobacterium</taxon>
    </lineage>
</organism>
<dbReference type="PANTHER" id="PTHR30472:SF1">
    <property type="entry name" value="FE(3+) DICITRATE TRANSPORT SYSTEM PERMEASE PROTEIN FECC-RELATED"/>
    <property type="match status" value="1"/>
</dbReference>
<keyword evidence="4" id="KW-1003">Cell membrane</keyword>
<feature type="transmembrane region" description="Helical" evidence="9">
    <location>
        <begin position="328"/>
        <end position="346"/>
    </location>
</feature>
<keyword evidence="5 9" id="KW-0812">Transmembrane</keyword>
<evidence type="ECO:0000256" key="9">
    <source>
        <dbReference type="SAM" id="Phobius"/>
    </source>
</evidence>
<evidence type="ECO:0000313" key="11">
    <source>
        <dbReference type="Proteomes" id="UP000029055"/>
    </source>
</evidence>